<gene>
    <name evidence="2" type="ORF">AGR7C_Lc160034</name>
</gene>
<feature type="transmembrane region" description="Helical" evidence="1">
    <location>
        <begin position="12"/>
        <end position="33"/>
    </location>
</feature>
<dbReference type="Proteomes" id="UP000191987">
    <property type="component" value="Unassembled WGS sequence"/>
</dbReference>
<feature type="transmembrane region" description="Helical" evidence="1">
    <location>
        <begin position="359"/>
        <end position="376"/>
    </location>
</feature>
<feature type="transmembrane region" description="Helical" evidence="1">
    <location>
        <begin position="264"/>
        <end position="288"/>
    </location>
</feature>
<dbReference type="InterPro" id="IPR010266">
    <property type="entry name" value="NnrS"/>
</dbReference>
<feature type="transmembrane region" description="Helical" evidence="1">
    <location>
        <begin position="169"/>
        <end position="192"/>
    </location>
</feature>
<evidence type="ECO:0008006" key="4">
    <source>
        <dbReference type="Google" id="ProtNLM"/>
    </source>
</evidence>
<feature type="transmembrane region" description="Helical" evidence="1">
    <location>
        <begin position="53"/>
        <end position="71"/>
    </location>
</feature>
<evidence type="ECO:0000313" key="3">
    <source>
        <dbReference type="Proteomes" id="UP000191987"/>
    </source>
</evidence>
<keyword evidence="1" id="KW-1133">Transmembrane helix</keyword>
<accession>A0A1S7RHM9</accession>
<protein>
    <recommendedName>
        <fullName evidence="4">NnrS transmembrane protein</fullName>
    </recommendedName>
</protein>
<feature type="transmembrane region" description="Helical" evidence="1">
    <location>
        <begin position="329"/>
        <end position="347"/>
    </location>
</feature>
<keyword evidence="1" id="KW-0472">Membrane</keyword>
<name>A0A1S7RHM9_9HYPH</name>
<feature type="transmembrane region" description="Helical" evidence="1">
    <location>
        <begin position="83"/>
        <end position="101"/>
    </location>
</feature>
<sequence length="395" mass="42506">MRQPPILSEALRLFFPLAALHGAGWPFLWVVIGGYALPFADAVPASQWHAHEMIFGTYGMALAGFLGSAVPEWTDAKPAQGRTLLHLAGLWLPGRLIGFLGMEAWSLFAGFFDLVFLLALSVLIGRAMLARRTMKHLAFLIWLLLFTAAEAGVRYAWWSGDPEFASRFLEAALCIFTVLFSLSAARINVVVINLALDPGGETTPYRPHPGRQHMAGAMVTLYMAAKLFFPLSDVCAWLSLAAGAAFFDRLAEWFIGRAAFKTEVLLLGLGNAFAGAGFLALGATRLGFSVTPAAGLHLLSVGALGCAIMAVFIIAGLRHTGRNLTHLPWQAHVAALLMVMAGLVRILPEFDFAATLSPYHHGLSAILWAASFGVWLQGFLPFMRAPGIDEAGACG</sequence>
<keyword evidence="1" id="KW-0812">Transmembrane</keyword>
<feature type="transmembrane region" description="Helical" evidence="1">
    <location>
        <begin position="137"/>
        <end position="157"/>
    </location>
</feature>
<organism evidence="2 3">
    <name type="scientific">Agrobacterium deltaense Zutra 3/1</name>
    <dbReference type="NCBI Taxonomy" id="1183427"/>
    <lineage>
        <taxon>Bacteria</taxon>
        <taxon>Pseudomonadati</taxon>
        <taxon>Pseudomonadota</taxon>
        <taxon>Alphaproteobacteria</taxon>
        <taxon>Hyphomicrobiales</taxon>
        <taxon>Rhizobiaceae</taxon>
        <taxon>Rhizobium/Agrobacterium group</taxon>
        <taxon>Agrobacterium</taxon>
    </lineage>
</organism>
<proteinExistence type="predicted"/>
<dbReference type="EMBL" id="FBWG01000034">
    <property type="protein sequence ID" value="CUX52155.1"/>
    <property type="molecule type" value="Genomic_DNA"/>
</dbReference>
<evidence type="ECO:0000256" key="1">
    <source>
        <dbReference type="SAM" id="Phobius"/>
    </source>
</evidence>
<evidence type="ECO:0000313" key="2">
    <source>
        <dbReference type="EMBL" id="CUX52155.1"/>
    </source>
</evidence>
<feature type="transmembrane region" description="Helical" evidence="1">
    <location>
        <begin position="294"/>
        <end position="317"/>
    </location>
</feature>
<feature type="transmembrane region" description="Helical" evidence="1">
    <location>
        <begin position="107"/>
        <end position="125"/>
    </location>
</feature>
<dbReference type="AlphaFoldDB" id="A0A1S7RHM9"/>
<reference evidence="2 3" key="1">
    <citation type="submission" date="2016-01" db="EMBL/GenBank/DDBJ databases">
        <authorList>
            <person name="Oliw E.H."/>
        </authorList>
    </citation>
    <scope>NUCLEOTIDE SEQUENCE [LARGE SCALE GENOMIC DNA]</scope>
    <source>
        <strain evidence="2 3">Zutra 3-1</strain>
    </source>
</reference>
<dbReference type="Pfam" id="PF05940">
    <property type="entry name" value="NnrS"/>
    <property type="match status" value="1"/>
</dbReference>
<dbReference type="RefSeq" id="WP_080820502.1">
    <property type="nucleotide sequence ID" value="NZ_LT009749.1"/>
</dbReference>